<reference evidence="2 3" key="1">
    <citation type="submission" date="2017-03" db="EMBL/GenBank/DDBJ databases">
        <title>Genomes of endolithic fungi from Antarctica.</title>
        <authorList>
            <person name="Coleine C."/>
            <person name="Masonjones S."/>
            <person name="Stajich J.E."/>
        </authorList>
    </citation>
    <scope>NUCLEOTIDE SEQUENCE [LARGE SCALE GENOMIC DNA]</scope>
    <source>
        <strain evidence="2 3">CCFEE 5311</strain>
    </source>
</reference>
<dbReference type="InterPro" id="IPR036047">
    <property type="entry name" value="F-box-like_dom_sf"/>
</dbReference>
<dbReference type="Proteomes" id="UP000310066">
    <property type="component" value="Unassembled WGS sequence"/>
</dbReference>
<dbReference type="OrthoDB" id="3800738at2759"/>
<dbReference type="Pfam" id="PF00646">
    <property type="entry name" value="F-box"/>
    <property type="match status" value="1"/>
</dbReference>
<protein>
    <recommendedName>
        <fullName evidence="1">F-box domain-containing protein</fullName>
    </recommendedName>
</protein>
<dbReference type="AlphaFoldDB" id="A0A4V5N812"/>
<evidence type="ECO:0000313" key="3">
    <source>
        <dbReference type="Proteomes" id="UP000310066"/>
    </source>
</evidence>
<feature type="domain" description="F-box" evidence="1">
    <location>
        <begin position="11"/>
        <end position="50"/>
    </location>
</feature>
<dbReference type="InterPro" id="IPR001810">
    <property type="entry name" value="F-box_dom"/>
</dbReference>
<accession>A0A4V5N812</accession>
<evidence type="ECO:0000259" key="1">
    <source>
        <dbReference type="SMART" id="SM00256"/>
    </source>
</evidence>
<gene>
    <name evidence="2" type="ORF">B0A54_08205</name>
</gene>
<dbReference type="SMART" id="SM00256">
    <property type="entry name" value="FBOX"/>
    <property type="match status" value="1"/>
</dbReference>
<evidence type="ECO:0000313" key="2">
    <source>
        <dbReference type="EMBL" id="TKA41779.1"/>
    </source>
</evidence>
<dbReference type="EMBL" id="NAJP01000026">
    <property type="protein sequence ID" value="TKA41779.1"/>
    <property type="molecule type" value="Genomic_DNA"/>
</dbReference>
<sequence>MDSPASQVLQLPELLELVLLHLSQKDLLLSQRVSPTFRTTITHSPTLQRALFLAPDWNLERAGPFDLHPPTHYPGHKPANNRLLLRAFPGNYPTVSLVIVNDSPTPAEFATGRRGSEHWSWDVCVSFPADQLPRCVPAVSYPEASWRRMYLCQPPCADLYLSRRYQRSARPAMVREGGITMGELFEVAVGARERGSWHPSFVSSDRDWHFEGTIRCSSVGG</sequence>
<dbReference type="SUPFAM" id="SSF81383">
    <property type="entry name" value="F-box domain"/>
    <property type="match status" value="1"/>
</dbReference>
<dbReference type="STRING" id="329885.A0A4V5N812"/>
<proteinExistence type="predicted"/>
<name>A0A4V5N812_9PEZI</name>
<comment type="caution">
    <text evidence="2">The sequence shown here is derived from an EMBL/GenBank/DDBJ whole genome shotgun (WGS) entry which is preliminary data.</text>
</comment>
<organism evidence="2 3">
    <name type="scientific">Friedmanniomyces endolithicus</name>
    <dbReference type="NCBI Taxonomy" id="329885"/>
    <lineage>
        <taxon>Eukaryota</taxon>
        <taxon>Fungi</taxon>
        <taxon>Dikarya</taxon>
        <taxon>Ascomycota</taxon>
        <taxon>Pezizomycotina</taxon>
        <taxon>Dothideomycetes</taxon>
        <taxon>Dothideomycetidae</taxon>
        <taxon>Mycosphaerellales</taxon>
        <taxon>Teratosphaeriaceae</taxon>
        <taxon>Friedmanniomyces</taxon>
    </lineage>
</organism>